<accession>A0A1V6S354</accession>
<dbReference type="InterPro" id="IPR013216">
    <property type="entry name" value="Methyltransf_11"/>
</dbReference>
<dbReference type="PANTHER" id="PTHR43861">
    <property type="entry name" value="TRANS-ACONITATE 2-METHYLTRANSFERASE-RELATED"/>
    <property type="match status" value="1"/>
</dbReference>
<organism evidence="2 3">
    <name type="scientific">Penicillium vulpinum</name>
    <dbReference type="NCBI Taxonomy" id="29845"/>
    <lineage>
        <taxon>Eukaryota</taxon>
        <taxon>Fungi</taxon>
        <taxon>Dikarya</taxon>
        <taxon>Ascomycota</taxon>
        <taxon>Pezizomycotina</taxon>
        <taxon>Eurotiomycetes</taxon>
        <taxon>Eurotiomycetidae</taxon>
        <taxon>Eurotiales</taxon>
        <taxon>Aspergillaceae</taxon>
        <taxon>Penicillium</taxon>
    </lineage>
</organism>
<evidence type="ECO:0000259" key="1">
    <source>
        <dbReference type="Pfam" id="PF08241"/>
    </source>
</evidence>
<dbReference type="InterPro" id="IPR029063">
    <property type="entry name" value="SAM-dependent_MTases_sf"/>
</dbReference>
<comment type="caution">
    <text evidence="2">The sequence shown here is derived from an EMBL/GenBank/DDBJ whole genome shotgun (WGS) entry which is preliminary data.</text>
</comment>
<proteinExistence type="predicted"/>
<dbReference type="EMBL" id="MDYP01000009">
    <property type="protein sequence ID" value="OQE08471.1"/>
    <property type="molecule type" value="Genomic_DNA"/>
</dbReference>
<dbReference type="GO" id="GO:0008168">
    <property type="term" value="F:methyltransferase activity"/>
    <property type="evidence" value="ECO:0007669"/>
    <property type="project" value="UniProtKB-KW"/>
</dbReference>
<feature type="domain" description="Methyltransferase type 11" evidence="1">
    <location>
        <begin position="49"/>
        <end position="143"/>
    </location>
</feature>
<dbReference type="OrthoDB" id="66144at2759"/>
<protein>
    <recommendedName>
        <fullName evidence="1">Methyltransferase type 11 domain-containing protein</fullName>
    </recommendedName>
</protein>
<reference evidence="3" key="1">
    <citation type="journal article" date="2017" name="Nat. Microbiol.">
        <title>Global analysis of biosynthetic gene clusters reveals vast potential of secondary metabolite production in Penicillium species.</title>
        <authorList>
            <person name="Nielsen J.C."/>
            <person name="Grijseels S."/>
            <person name="Prigent S."/>
            <person name="Ji B."/>
            <person name="Dainat J."/>
            <person name="Nielsen K.F."/>
            <person name="Frisvad J.C."/>
            <person name="Workman M."/>
            <person name="Nielsen J."/>
        </authorList>
    </citation>
    <scope>NUCLEOTIDE SEQUENCE [LARGE SCALE GENOMIC DNA]</scope>
    <source>
        <strain evidence="3">IBT 29486</strain>
    </source>
</reference>
<dbReference type="Proteomes" id="UP000191518">
    <property type="component" value="Unassembled WGS sequence"/>
</dbReference>
<sequence>MDKQTGITARLDLDTQQLASQYDVLSDFQYELGVFLIRMLDISPSERVLDIGAGTGRLTSHVADFVGEEGWAIGIDPLKDRIDVARKKIQPNLSFFVGDAHDLSRFDSGTLDVVFMNCVFHWLRDETQVLSECARVLKPGGRLGISAMSRNHPFRPYEIKKFVLSTDRYRDYSESANRVIKYFTENELGNLLDESGFARRTISPHSGMVTCQDSQGLLDLLRASSFGNFLGHLPEELQVTASYEIQEKLDRLRTGEGMSFELVSLIALAIKD</sequence>
<dbReference type="SUPFAM" id="SSF53335">
    <property type="entry name" value="S-adenosyl-L-methionine-dependent methyltransferases"/>
    <property type="match status" value="1"/>
</dbReference>
<evidence type="ECO:0000313" key="2">
    <source>
        <dbReference type="EMBL" id="OQE08471.1"/>
    </source>
</evidence>
<dbReference type="AlphaFoldDB" id="A0A1V6S354"/>
<dbReference type="Gene3D" id="3.40.50.150">
    <property type="entry name" value="Vaccinia Virus protein VP39"/>
    <property type="match status" value="1"/>
</dbReference>
<dbReference type="PANTHER" id="PTHR43861:SF1">
    <property type="entry name" value="TRANS-ACONITATE 2-METHYLTRANSFERASE"/>
    <property type="match status" value="1"/>
</dbReference>
<name>A0A1V6S354_9EURO</name>
<dbReference type="Pfam" id="PF08241">
    <property type="entry name" value="Methyltransf_11"/>
    <property type="match status" value="1"/>
</dbReference>
<dbReference type="GO" id="GO:0032259">
    <property type="term" value="P:methylation"/>
    <property type="evidence" value="ECO:0007669"/>
    <property type="project" value="UniProtKB-KW"/>
</dbReference>
<evidence type="ECO:0000313" key="3">
    <source>
        <dbReference type="Proteomes" id="UP000191518"/>
    </source>
</evidence>
<dbReference type="CDD" id="cd02440">
    <property type="entry name" value="AdoMet_MTases"/>
    <property type="match status" value="1"/>
</dbReference>
<gene>
    <name evidence="2" type="ORF">PENVUL_c009G07772</name>
</gene>
<keyword evidence="3" id="KW-1185">Reference proteome</keyword>
<dbReference type="STRING" id="29845.A0A1V6S354"/>